<feature type="transmembrane region" description="Helical" evidence="2">
    <location>
        <begin position="112"/>
        <end position="136"/>
    </location>
</feature>
<evidence type="ECO:0008006" key="5">
    <source>
        <dbReference type="Google" id="ProtNLM"/>
    </source>
</evidence>
<dbReference type="PANTHER" id="PTHR28008:SF1">
    <property type="entry name" value="DOMAIN PROTEIN, PUTATIVE (AFU_ORTHOLOGUE AFUA_3G10980)-RELATED"/>
    <property type="match status" value="1"/>
</dbReference>
<feature type="transmembrane region" description="Helical" evidence="2">
    <location>
        <begin position="67"/>
        <end position="84"/>
    </location>
</feature>
<comment type="caution">
    <text evidence="3">The sequence shown here is derived from an EMBL/GenBank/DDBJ whole genome shotgun (WGS) entry which is preliminary data.</text>
</comment>
<proteinExistence type="predicted"/>
<evidence type="ECO:0000256" key="1">
    <source>
        <dbReference type="SAM" id="MobiDB-lite"/>
    </source>
</evidence>
<feature type="compositionally biased region" description="Polar residues" evidence="1">
    <location>
        <begin position="267"/>
        <end position="276"/>
    </location>
</feature>
<feature type="non-terminal residue" evidence="3">
    <location>
        <position position="1"/>
    </location>
</feature>
<name>A0A9W8J5S5_9AGAR</name>
<evidence type="ECO:0000256" key="2">
    <source>
        <dbReference type="SAM" id="Phobius"/>
    </source>
</evidence>
<dbReference type="OrthoDB" id="63581at2759"/>
<organism evidence="3 4">
    <name type="scientific">Candolleomyces eurysporus</name>
    <dbReference type="NCBI Taxonomy" id="2828524"/>
    <lineage>
        <taxon>Eukaryota</taxon>
        <taxon>Fungi</taxon>
        <taxon>Dikarya</taxon>
        <taxon>Basidiomycota</taxon>
        <taxon>Agaricomycotina</taxon>
        <taxon>Agaricomycetes</taxon>
        <taxon>Agaricomycetidae</taxon>
        <taxon>Agaricales</taxon>
        <taxon>Agaricineae</taxon>
        <taxon>Psathyrellaceae</taxon>
        <taxon>Candolleomyces</taxon>
    </lineage>
</organism>
<keyword evidence="2" id="KW-0812">Transmembrane</keyword>
<keyword evidence="2" id="KW-0472">Membrane</keyword>
<dbReference type="PANTHER" id="PTHR28008">
    <property type="entry name" value="DOMAIN PROTEIN, PUTATIVE (AFU_ORTHOLOGUE AFUA_3G10980)-RELATED"/>
    <property type="match status" value="1"/>
</dbReference>
<sequence>MAPSTVKKWLNRLSRSIMKSHHVRIPKYNPPLRFRPWFVAFTSFIMVMLGFLGFTNFSQSLPLNDKMLHFICFGIATAVFYWIVDVEEYVTDVSEIVQPLTFTNNRSARRVWFWRNASLIFTSFTCFFCGGILSEVVQSLLPFKQFEILDIVANISGSSLGLLCSYHLEKYYRHRREINRLYRPLNPEYSEDEDEELSSAFLLPTVSPHLVPPKSGKGKTVRFADPDVWDEREEVFDVGEDESDDEENEATRTAASSSSKSSEPMDNISSGKTTEL</sequence>
<gene>
    <name evidence="3" type="ORF">H1R20_g8488</name>
</gene>
<evidence type="ECO:0000313" key="3">
    <source>
        <dbReference type="EMBL" id="KAJ2928667.1"/>
    </source>
</evidence>
<evidence type="ECO:0000313" key="4">
    <source>
        <dbReference type="Proteomes" id="UP001140091"/>
    </source>
</evidence>
<dbReference type="EMBL" id="JANBPK010000921">
    <property type="protein sequence ID" value="KAJ2928667.1"/>
    <property type="molecule type" value="Genomic_DNA"/>
</dbReference>
<feature type="compositionally biased region" description="Acidic residues" evidence="1">
    <location>
        <begin position="233"/>
        <end position="248"/>
    </location>
</feature>
<accession>A0A9W8J5S5</accession>
<reference evidence="3" key="1">
    <citation type="submission" date="2022-06" db="EMBL/GenBank/DDBJ databases">
        <title>Genome Sequence of Candolleomyces eurysporus.</title>
        <authorList>
            <person name="Buettner E."/>
        </authorList>
    </citation>
    <scope>NUCLEOTIDE SEQUENCE</scope>
    <source>
        <strain evidence="3">VTCC 930004</strain>
    </source>
</reference>
<protein>
    <recommendedName>
        <fullName evidence="5">VanZ-like domain-containing protein</fullName>
    </recommendedName>
</protein>
<feature type="region of interest" description="Disordered" evidence="1">
    <location>
        <begin position="233"/>
        <end position="276"/>
    </location>
</feature>
<dbReference type="AlphaFoldDB" id="A0A9W8J5S5"/>
<dbReference type="Proteomes" id="UP001140091">
    <property type="component" value="Unassembled WGS sequence"/>
</dbReference>
<keyword evidence="2" id="KW-1133">Transmembrane helix</keyword>
<feature type="transmembrane region" description="Helical" evidence="2">
    <location>
        <begin position="37"/>
        <end position="55"/>
    </location>
</feature>
<keyword evidence="4" id="KW-1185">Reference proteome</keyword>